<proteinExistence type="inferred from homology"/>
<dbReference type="SUPFAM" id="SSF53697">
    <property type="entry name" value="SIS domain"/>
    <property type="match status" value="1"/>
</dbReference>
<dbReference type="GO" id="GO:0008968">
    <property type="term" value="F:D-sedoheptulose 7-phosphate isomerase activity"/>
    <property type="evidence" value="ECO:0007669"/>
    <property type="project" value="UniProtKB-UniRule"/>
</dbReference>
<keyword evidence="6 9" id="KW-0862">Zinc</keyword>
<dbReference type="GO" id="GO:0005975">
    <property type="term" value="P:carbohydrate metabolic process"/>
    <property type="evidence" value="ECO:0007669"/>
    <property type="project" value="UniProtKB-UniRule"/>
</dbReference>
<dbReference type="PANTHER" id="PTHR30390">
    <property type="entry name" value="SEDOHEPTULOSE 7-PHOSPHATE ISOMERASE / DNAA INITIATOR-ASSOCIATING FACTOR FOR REPLICATION INITIATION"/>
    <property type="match status" value="1"/>
</dbReference>
<dbReference type="RefSeq" id="WP_100742837.1">
    <property type="nucleotide sequence ID" value="NZ_NPDW01000001.1"/>
</dbReference>
<comment type="catalytic activity">
    <reaction evidence="1 9">
        <text>2 D-sedoheptulose 7-phosphate = D-glycero-alpha-D-manno-heptose 7-phosphate + D-glycero-beta-D-manno-heptose 7-phosphate</text>
        <dbReference type="Rhea" id="RHEA:27489"/>
        <dbReference type="ChEBI" id="CHEBI:57483"/>
        <dbReference type="ChEBI" id="CHEBI:60203"/>
        <dbReference type="ChEBI" id="CHEBI:60204"/>
        <dbReference type="EC" id="5.3.1.28"/>
    </reaction>
</comment>
<feature type="binding site" evidence="9">
    <location>
        <position position="60"/>
    </location>
    <ligand>
        <name>Zn(2+)</name>
        <dbReference type="ChEBI" id="CHEBI:29105"/>
    </ligand>
</feature>
<dbReference type="GO" id="GO:2001061">
    <property type="term" value="P:D-glycero-D-manno-heptose 7-phosphate biosynthetic process"/>
    <property type="evidence" value="ECO:0007669"/>
    <property type="project" value="UniProtKB-UniPathway"/>
</dbReference>
<feature type="binding site" evidence="9">
    <location>
        <position position="173"/>
    </location>
    <ligand>
        <name>substrate</name>
    </ligand>
</feature>
<feature type="domain" description="SIS" evidence="10">
    <location>
        <begin position="36"/>
        <end position="195"/>
    </location>
</feature>
<dbReference type="InterPro" id="IPR001347">
    <property type="entry name" value="SIS_dom"/>
</dbReference>
<dbReference type="GO" id="GO:0097367">
    <property type="term" value="F:carbohydrate derivative binding"/>
    <property type="evidence" value="ECO:0007669"/>
    <property type="project" value="InterPro"/>
</dbReference>
<comment type="caution">
    <text evidence="11">The sequence shown here is derived from an EMBL/GenBank/DDBJ whole genome shotgun (WGS) entry which is preliminary data.</text>
</comment>
<evidence type="ECO:0000256" key="5">
    <source>
        <dbReference type="ARBA" id="ARBA00022723"/>
    </source>
</evidence>
<evidence type="ECO:0000256" key="3">
    <source>
        <dbReference type="ARBA" id="ARBA00009894"/>
    </source>
</evidence>
<reference evidence="11 12" key="1">
    <citation type="submission" date="2017-07" db="EMBL/GenBank/DDBJ databases">
        <title>Leptospira spp. isolated from tropical soils.</title>
        <authorList>
            <person name="Thibeaux R."/>
            <person name="Iraola G."/>
            <person name="Ferres I."/>
            <person name="Bierque E."/>
            <person name="Girault D."/>
            <person name="Soupe-Gilbert M.-E."/>
            <person name="Picardeau M."/>
            <person name="Goarant C."/>
        </authorList>
    </citation>
    <scope>NUCLEOTIDE SEQUENCE [LARGE SCALE GENOMIC DNA]</scope>
    <source>
        <strain evidence="11 12">FH2-B-A1</strain>
    </source>
</reference>
<evidence type="ECO:0000313" key="12">
    <source>
        <dbReference type="Proteomes" id="UP000232145"/>
    </source>
</evidence>
<evidence type="ECO:0000256" key="2">
    <source>
        <dbReference type="ARBA" id="ARBA00004496"/>
    </source>
</evidence>
<feature type="binding site" evidence="9">
    <location>
        <position position="181"/>
    </location>
    <ligand>
        <name>Zn(2+)</name>
        <dbReference type="ChEBI" id="CHEBI:29105"/>
    </ligand>
</feature>
<dbReference type="Proteomes" id="UP000232145">
    <property type="component" value="Unassembled WGS sequence"/>
</dbReference>
<dbReference type="InterPro" id="IPR004515">
    <property type="entry name" value="Phosphoheptose_Isoase"/>
</dbReference>
<dbReference type="InterPro" id="IPR035461">
    <property type="entry name" value="GmhA/DiaA"/>
</dbReference>
<feature type="binding site" evidence="9">
    <location>
        <begin position="121"/>
        <end position="123"/>
    </location>
    <ligand>
        <name>substrate</name>
    </ligand>
</feature>
<name>A0A2N0ANT5_9LEPT</name>
<dbReference type="GO" id="GO:0008270">
    <property type="term" value="F:zinc ion binding"/>
    <property type="evidence" value="ECO:0007669"/>
    <property type="project" value="UniProtKB-UniRule"/>
</dbReference>
<protein>
    <recommendedName>
        <fullName evidence="9">Phosphoheptose isomerase</fullName>
        <ecNumber evidence="9">5.3.1.28</ecNumber>
    </recommendedName>
    <alternativeName>
        <fullName evidence="9">Sedoheptulose 7-phosphate isomerase</fullName>
    </alternativeName>
</protein>
<dbReference type="AlphaFoldDB" id="A0A2N0ANT5"/>
<keyword evidence="5 9" id="KW-0479">Metal-binding</keyword>
<keyword evidence="4 9" id="KW-0963">Cytoplasm</keyword>
<evidence type="ECO:0000313" key="11">
    <source>
        <dbReference type="EMBL" id="PJZ85930.1"/>
    </source>
</evidence>
<feature type="binding site" evidence="9">
    <location>
        <position position="173"/>
    </location>
    <ligand>
        <name>Zn(2+)</name>
        <dbReference type="ChEBI" id="CHEBI:29105"/>
    </ligand>
</feature>
<evidence type="ECO:0000256" key="6">
    <source>
        <dbReference type="ARBA" id="ARBA00022833"/>
    </source>
</evidence>
<feature type="binding site" evidence="9">
    <location>
        <position position="64"/>
    </location>
    <ligand>
        <name>substrate</name>
    </ligand>
</feature>
<dbReference type="Pfam" id="PF13580">
    <property type="entry name" value="SIS_2"/>
    <property type="match status" value="1"/>
</dbReference>
<evidence type="ECO:0000256" key="1">
    <source>
        <dbReference type="ARBA" id="ARBA00000348"/>
    </source>
</evidence>
<dbReference type="UniPathway" id="UPA00041">
    <property type="reaction ID" value="UER00436"/>
</dbReference>
<feature type="binding site" evidence="9">
    <location>
        <begin position="95"/>
        <end position="96"/>
    </location>
    <ligand>
        <name>substrate</name>
    </ligand>
</feature>
<organism evidence="11 12">
    <name type="scientific">Leptospira harrisiae</name>
    <dbReference type="NCBI Taxonomy" id="2023189"/>
    <lineage>
        <taxon>Bacteria</taxon>
        <taxon>Pseudomonadati</taxon>
        <taxon>Spirochaetota</taxon>
        <taxon>Spirochaetia</taxon>
        <taxon>Leptospirales</taxon>
        <taxon>Leptospiraceae</taxon>
        <taxon>Leptospira</taxon>
    </lineage>
</organism>
<keyword evidence="7 9" id="KW-0413">Isomerase</keyword>
<comment type="function">
    <text evidence="9">Catalyzes the isomerization of sedoheptulose 7-phosphate in D-glycero-D-manno-heptose 7-phosphate.</text>
</comment>
<dbReference type="InterPro" id="IPR050099">
    <property type="entry name" value="SIS_GmhA/DiaA_subfam"/>
</dbReference>
<evidence type="ECO:0000256" key="9">
    <source>
        <dbReference type="HAMAP-Rule" id="MF_00067"/>
    </source>
</evidence>
<dbReference type="InterPro" id="IPR046348">
    <property type="entry name" value="SIS_dom_sf"/>
</dbReference>
<dbReference type="PANTHER" id="PTHR30390:SF6">
    <property type="entry name" value="DNAA INITIATOR-ASSOCIATING PROTEIN DIAA"/>
    <property type="match status" value="1"/>
</dbReference>
<comment type="cofactor">
    <cofactor evidence="9">
        <name>Zn(2+)</name>
        <dbReference type="ChEBI" id="CHEBI:29105"/>
    </cofactor>
    <text evidence="9">Binds 1 zinc ion per subunit.</text>
</comment>
<comment type="similarity">
    <text evidence="3 9">Belongs to the SIS family. GmhA subfamily.</text>
</comment>
<feature type="binding site" evidence="9">
    <location>
        <begin position="51"/>
        <end position="53"/>
    </location>
    <ligand>
        <name>substrate</name>
    </ligand>
</feature>
<dbReference type="CDD" id="cd05006">
    <property type="entry name" value="SIS_GmhA"/>
    <property type="match status" value="1"/>
</dbReference>
<feature type="binding site" evidence="9">
    <location>
        <position position="64"/>
    </location>
    <ligand>
        <name>Zn(2+)</name>
        <dbReference type="ChEBI" id="CHEBI:29105"/>
    </ligand>
</feature>
<evidence type="ECO:0000256" key="4">
    <source>
        <dbReference type="ARBA" id="ARBA00022490"/>
    </source>
</evidence>
<dbReference type="EMBL" id="NPDX01000001">
    <property type="protein sequence ID" value="PJZ85930.1"/>
    <property type="molecule type" value="Genomic_DNA"/>
</dbReference>
<sequence length="195" mass="20918">MDHKSLIQTQIEDSIAVKQQLLPTLLPSIEAAGKLLVTSLNQKGLLYFCGNGGSSCDASHIAAELVVRYKSGNERKAIPALALNSDQAVLTACSNDYGYEYVFQRQVQAFGKPSDVFVGLTTSGNSQNIILAVEEAKKIGMKVVLFLGGDGGKLKGKGDVEIIVPSKVTARIQECHILIGHILCSIIEKELFGLD</sequence>
<accession>A0A2N0ANT5</accession>
<dbReference type="PROSITE" id="PS51464">
    <property type="entry name" value="SIS"/>
    <property type="match status" value="1"/>
</dbReference>
<dbReference type="Gene3D" id="3.40.50.10490">
    <property type="entry name" value="Glucose-6-phosphate isomerase like protein, domain 1"/>
    <property type="match status" value="1"/>
</dbReference>
<evidence type="ECO:0000256" key="8">
    <source>
        <dbReference type="ARBA" id="ARBA00023277"/>
    </source>
</evidence>
<keyword evidence="12" id="KW-1185">Reference proteome</keyword>
<comment type="miscellaneous">
    <text evidence="9">The reaction produces a racemic mixture of D-glycero-alpha-D-manno-heptose 7-phosphate and D-glycero-beta-D-manno-heptose 7-phosphate.</text>
</comment>
<feature type="binding site" evidence="9">
    <location>
        <position position="126"/>
    </location>
    <ligand>
        <name>substrate</name>
    </ligand>
</feature>
<gene>
    <name evidence="9" type="primary">gmhA</name>
    <name evidence="11" type="ORF">CH364_07025</name>
</gene>
<comment type="pathway">
    <text evidence="9">Carbohydrate biosynthesis; D-glycero-D-manno-heptose 7-phosphate biosynthesis; D-glycero-alpha-D-manno-heptose 7-phosphate and D-glycero-beta-D-manno-heptose 7-phosphate from sedoheptulose 7-phosphate: step 1/1.</text>
</comment>
<dbReference type="OrthoDB" id="9781311at2"/>
<dbReference type="HAMAP" id="MF_00067">
    <property type="entry name" value="GmhA"/>
    <property type="match status" value="1"/>
</dbReference>
<evidence type="ECO:0000256" key="7">
    <source>
        <dbReference type="ARBA" id="ARBA00023235"/>
    </source>
</evidence>
<dbReference type="EC" id="5.3.1.28" evidence="9"/>
<comment type="subcellular location">
    <subcellularLocation>
        <location evidence="2 9">Cytoplasm</location>
    </subcellularLocation>
</comment>
<keyword evidence="8 9" id="KW-0119">Carbohydrate metabolism</keyword>
<evidence type="ECO:0000259" key="10">
    <source>
        <dbReference type="PROSITE" id="PS51464"/>
    </source>
</evidence>
<dbReference type="GO" id="GO:0005737">
    <property type="term" value="C:cytoplasm"/>
    <property type="evidence" value="ECO:0007669"/>
    <property type="project" value="UniProtKB-SubCell"/>
</dbReference>